<feature type="compositionally biased region" description="Basic and acidic residues" evidence="5">
    <location>
        <begin position="236"/>
        <end position="269"/>
    </location>
</feature>
<dbReference type="GO" id="GO:0042393">
    <property type="term" value="F:histone binding"/>
    <property type="evidence" value="ECO:0007669"/>
    <property type="project" value="TreeGrafter"/>
</dbReference>
<comment type="similarity">
    <text evidence="1">Belongs to the SPT2 family.</text>
</comment>
<feature type="compositionally biased region" description="Basic and acidic residues" evidence="5">
    <location>
        <begin position="290"/>
        <end position="350"/>
    </location>
</feature>
<evidence type="ECO:0000256" key="1">
    <source>
        <dbReference type="ARBA" id="ARBA00006461"/>
    </source>
</evidence>
<dbReference type="Proteomes" id="UP001151699">
    <property type="component" value="Chromosome X"/>
</dbReference>
<dbReference type="AlphaFoldDB" id="A0A9Q0S0Z0"/>
<sequence length="682" mass="79680">MTGMDEDVDNMESSFAQQMREEYVSKKIGLMEDLEDMRMEAEEKRRKKKRRMMIDNQKAESSKFYPAKFSAPKKESKEWKKGKLSANIQKFLQKREEEERQKALLAKKKYEELMAMRDEKSTNKIKKMLKVTKSANKSVLEDAIDNDNTAITLQGPEQPDEDDYGFTSTEASQLYKNLMDKYKKVPEEKKFSDREPANKTDLFGTKDRVRAATQREQEEENGPHRRQRTVEPSSSRTDEEKPVHRRKNLYDPEKERREEEQRKREEQKAKLKNRPPPPPALSFNQLLKLAEQKQHEPIEIKVETKPKEAERLLTMKEKREQEERQRHRQRFFAENDKRNQNRPEPERNDSKGSSQNGSPSEPRKMEPNGRIPKIGSKPTPIPQKSTQDRQLNGDSKHPSEKRKISSQPSKDDRDRKTEYRKPNPVPSLSSSQSRPGTSKPLPKAPRSEEKIATSNPQKTTTTSREFPSKDAGKPLAVTKDSKSNDGPRDRPQIDAKKTATSQNSNNIKTREFPPADVKTKKVPLADVKTRQFLPADVKTRQFPPADLKTRQFPPADVRTRQFPPADVRRPVSIKKPRKRHLVIDDDDSDYDSEMDDFIVDDGPEQQDYQDYSEHIQKIFGYDKSKYRGMDEDVDNMESSFAQQMREEYVSKKIGLMEDLEDMRMEAEEKRRKKKRRMMIDSD</sequence>
<feature type="compositionally biased region" description="Polar residues" evidence="5">
    <location>
        <begin position="382"/>
        <end position="393"/>
    </location>
</feature>
<feature type="compositionally biased region" description="Basic and acidic residues" evidence="5">
    <location>
        <begin position="508"/>
        <end position="519"/>
    </location>
</feature>
<feature type="region of interest" description="Disordered" evidence="5">
    <location>
        <begin position="34"/>
        <end position="81"/>
    </location>
</feature>
<dbReference type="GO" id="GO:0005730">
    <property type="term" value="C:nucleolus"/>
    <property type="evidence" value="ECO:0007669"/>
    <property type="project" value="TreeGrafter"/>
</dbReference>
<dbReference type="EMBL" id="WJQU01000003">
    <property type="protein sequence ID" value="KAJ6639796.1"/>
    <property type="molecule type" value="Genomic_DNA"/>
</dbReference>
<dbReference type="PANTHER" id="PTHR22691:SF8">
    <property type="entry name" value="PROTEIN SPT2 HOMOLOG"/>
    <property type="match status" value="1"/>
</dbReference>
<feature type="compositionally biased region" description="Acidic residues" evidence="5">
    <location>
        <begin position="584"/>
        <end position="604"/>
    </location>
</feature>
<organism evidence="7 8">
    <name type="scientific">Pseudolycoriella hygida</name>
    <dbReference type="NCBI Taxonomy" id="35572"/>
    <lineage>
        <taxon>Eukaryota</taxon>
        <taxon>Metazoa</taxon>
        <taxon>Ecdysozoa</taxon>
        <taxon>Arthropoda</taxon>
        <taxon>Hexapoda</taxon>
        <taxon>Insecta</taxon>
        <taxon>Pterygota</taxon>
        <taxon>Neoptera</taxon>
        <taxon>Endopterygota</taxon>
        <taxon>Diptera</taxon>
        <taxon>Nematocera</taxon>
        <taxon>Sciaroidea</taxon>
        <taxon>Sciaridae</taxon>
        <taxon>Pseudolycoriella</taxon>
    </lineage>
</organism>
<protein>
    <recommendedName>
        <fullName evidence="2">Protein SPT2 homolog</fullName>
    </recommendedName>
</protein>
<evidence type="ECO:0000256" key="4">
    <source>
        <dbReference type="SAM" id="Coils"/>
    </source>
</evidence>
<dbReference type="GO" id="GO:0006334">
    <property type="term" value="P:nucleosome assembly"/>
    <property type="evidence" value="ECO:0007669"/>
    <property type="project" value="TreeGrafter"/>
</dbReference>
<feature type="compositionally biased region" description="Basic and acidic residues" evidence="5">
    <location>
        <begin position="186"/>
        <end position="216"/>
    </location>
</feature>
<dbReference type="Pfam" id="PF22878">
    <property type="entry name" value="SPT2_N"/>
    <property type="match status" value="1"/>
</dbReference>
<dbReference type="PANTHER" id="PTHR22691">
    <property type="entry name" value="YEAST SPT2-RELATED"/>
    <property type="match status" value="1"/>
</dbReference>
<feature type="compositionally biased region" description="Basic and acidic residues" evidence="5">
    <location>
        <begin position="394"/>
        <end position="421"/>
    </location>
</feature>
<feature type="region of interest" description="Disordered" evidence="5">
    <location>
        <begin position="186"/>
        <end position="523"/>
    </location>
</feature>
<evidence type="ECO:0000256" key="5">
    <source>
        <dbReference type="SAM" id="MobiDB-lite"/>
    </source>
</evidence>
<feature type="domain" description="SPT2 homolog N-terminal" evidence="6">
    <location>
        <begin position="56"/>
        <end position="133"/>
    </location>
</feature>
<name>A0A9Q0S0Z0_9DIPT</name>
<evidence type="ECO:0000313" key="8">
    <source>
        <dbReference type="Proteomes" id="UP001151699"/>
    </source>
</evidence>
<accession>A0A9Q0S0Z0</accession>
<dbReference type="Pfam" id="PF08243">
    <property type="entry name" value="SPT2"/>
    <property type="match status" value="2"/>
</dbReference>
<gene>
    <name evidence="7" type="ORF">Bhyg_12543</name>
</gene>
<feature type="compositionally biased region" description="Basic and acidic residues" evidence="5">
    <location>
        <begin position="72"/>
        <end position="81"/>
    </location>
</feature>
<proteinExistence type="inferred from homology"/>
<dbReference type="InterPro" id="IPR054552">
    <property type="entry name" value="SPT2_N"/>
</dbReference>
<dbReference type="OrthoDB" id="6259853at2759"/>
<feature type="compositionally biased region" description="Polar residues" evidence="5">
    <location>
        <begin position="498"/>
        <end position="507"/>
    </location>
</feature>
<dbReference type="GO" id="GO:0006360">
    <property type="term" value="P:transcription by RNA polymerase I"/>
    <property type="evidence" value="ECO:0007669"/>
    <property type="project" value="TreeGrafter"/>
</dbReference>
<evidence type="ECO:0000256" key="2">
    <source>
        <dbReference type="ARBA" id="ARBA00013786"/>
    </source>
</evidence>
<feature type="compositionally biased region" description="Basic and acidic residues" evidence="5">
    <location>
        <begin position="479"/>
        <end position="497"/>
    </location>
</feature>
<feature type="compositionally biased region" description="Polar residues" evidence="5">
    <location>
        <begin position="426"/>
        <end position="436"/>
    </location>
</feature>
<evidence type="ECO:0000256" key="3">
    <source>
        <dbReference type="ARBA" id="ARBA00023054"/>
    </source>
</evidence>
<comment type="caution">
    <text evidence="7">The sequence shown here is derived from an EMBL/GenBank/DDBJ whole genome shotgun (WGS) entry which is preliminary data.</text>
</comment>
<keyword evidence="8" id="KW-1185">Reference proteome</keyword>
<reference evidence="7" key="1">
    <citation type="submission" date="2022-07" db="EMBL/GenBank/DDBJ databases">
        <authorList>
            <person name="Trinca V."/>
            <person name="Uliana J.V.C."/>
            <person name="Torres T.T."/>
            <person name="Ward R.J."/>
            <person name="Monesi N."/>
        </authorList>
    </citation>
    <scope>NUCLEOTIDE SEQUENCE</scope>
    <source>
        <strain evidence="7">HSMRA1968</strain>
        <tissue evidence="7">Whole embryos</tissue>
    </source>
</reference>
<keyword evidence="3 4" id="KW-0175">Coiled coil</keyword>
<feature type="region of interest" description="Disordered" evidence="5">
    <location>
        <begin position="535"/>
        <end position="608"/>
    </location>
</feature>
<dbReference type="SMART" id="SM00784">
    <property type="entry name" value="SPT2"/>
    <property type="match status" value="1"/>
</dbReference>
<evidence type="ECO:0000259" key="6">
    <source>
        <dbReference type="Pfam" id="PF22878"/>
    </source>
</evidence>
<feature type="compositionally biased region" description="Polar residues" evidence="5">
    <location>
        <begin position="452"/>
        <end position="465"/>
    </location>
</feature>
<dbReference type="GO" id="GO:0003677">
    <property type="term" value="F:DNA binding"/>
    <property type="evidence" value="ECO:0007669"/>
    <property type="project" value="TreeGrafter"/>
</dbReference>
<dbReference type="InterPro" id="IPR013256">
    <property type="entry name" value="Chromatin_SPT2"/>
</dbReference>
<feature type="coiled-coil region" evidence="4">
    <location>
        <begin position="81"/>
        <end position="113"/>
    </location>
</feature>
<feature type="region of interest" description="Disordered" evidence="5">
    <location>
        <begin position="148"/>
        <end position="171"/>
    </location>
</feature>
<evidence type="ECO:0000313" key="7">
    <source>
        <dbReference type="EMBL" id="KAJ6639796.1"/>
    </source>
</evidence>
<feature type="compositionally biased region" description="Basic residues" evidence="5">
    <location>
        <begin position="571"/>
        <end position="580"/>
    </location>
</feature>